<dbReference type="Proteomes" id="UP000095544">
    <property type="component" value="Unassembled WGS sequence"/>
</dbReference>
<evidence type="ECO:0000313" key="7">
    <source>
        <dbReference type="Proteomes" id="UP000095544"/>
    </source>
</evidence>
<evidence type="ECO:0000259" key="5">
    <source>
        <dbReference type="PROSITE" id="PS50932"/>
    </source>
</evidence>
<dbReference type="EMBL" id="CYZU01000002">
    <property type="protein sequence ID" value="CUN72482.1"/>
    <property type="molecule type" value="Genomic_DNA"/>
</dbReference>
<dbReference type="Pfam" id="PF00356">
    <property type="entry name" value="LacI"/>
    <property type="match status" value="1"/>
</dbReference>
<dbReference type="RefSeq" id="WP_055150360.1">
    <property type="nucleotide sequence ID" value="NZ_CYZU01000002.1"/>
</dbReference>
<evidence type="ECO:0000256" key="1">
    <source>
        <dbReference type="ARBA" id="ARBA00022491"/>
    </source>
</evidence>
<dbReference type="AlphaFoldDB" id="A0A173Z7X0"/>
<evidence type="ECO:0000256" key="4">
    <source>
        <dbReference type="ARBA" id="ARBA00023163"/>
    </source>
</evidence>
<name>A0A173Z7X0_9FIRM</name>
<dbReference type="OrthoDB" id="9775106at2"/>
<dbReference type="GO" id="GO:0003700">
    <property type="term" value="F:DNA-binding transcription factor activity"/>
    <property type="evidence" value="ECO:0007669"/>
    <property type="project" value="TreeGrafter"/>
</dbReference>
<keyword evidence="1" id="KW-0678">Repressor</keyword>
<dbReference type="SMART" id="SM00354">
    <property type="entry name" value="HTH_LACI"/>
    <property type="match status" value="1"/>
</dbReference>
<reference evidence="6 7" key="1">
    <citation type="submission" date="2015-09" db="EMBL/GenBank/DDBJ databases">
        <authorList>
            <consortium name="Pathogen Informatics"/>
        </authorList>
    </citation>
    <scope>NUCLEOTIDE SEQUENCE [LARGE SCALE GENOMIC DNA]</scope>
    <source>
        <strain evidence="6 7">2789STDY5834876</strain>
    </source>
</reference>
<dbReference type="CDD" id="cd01392">
    <property type="entry name" value="HTH_LacI"/>
    <property type="match status" value="1"/>
</dbReference>
<dbReference type="SUPFAM" id="SSF53822">
    <property type="entry name" value="Periplasmic binding protein-like I"/>
    <property type="match status" value="1"/>
</dbReference>
<dbReference type="GO" id="GO:0000976">
    <property type="term" value="F:transcription cis-regulatory region binding"/>
    <property type="evidence" value="ECO:0007669"/>
    <property type="project" value="TreeGrafter"/>
</dbReference>
<feature type="domain" description="HTH lacI-type" evidence="5">
    <location>
        <begin position="4"/>
        <end position="58"/>
    </location>
</feature>
<dbReference type="Pfam" id="PF13377">
    <property type="entry name" value="Peripla_BP_3"/>
    <property type="match status" value="1"/>
</dbReference>
<keyword evidence="2" id="KW-0805">Transcription regulation</keyword>
<evidence type="ECO:0000256" key="3">
    <source>
        <dbReference type="ARBA" id="ARBA00023125"/>
    </source>
</evidence>
<dbReference type="PROSITE" id="PS00356">
    <property type="entry name" value="HTH_LACI_1"/>
    <property type="match status" value="1"/>
</dbReference>
<dbReference type="PROSITE" id="PS50932">
    <property type="entry name" value="HTH_LACI_2"/>
    <property type="match status" value="1"/>
</dbReference>
<gene>
    <name evidence="6" type="primary">ccpA_2</name>
    <name evidence="6" type="ORF">ERS852491_00351</name>
</gene>
<dbReference type="Gene3D" id="3.40.50.2300">
    <property type="match status" value="2"/>
</dbReference>
<dbReference type="STRING" id="39482.ERS852491_00351"/>
<evidence type="ECO:0000256" key="2">
    <source>
        <dbReference type="ARBA" id="ARBA00023015"/>
    </source>
</evidence>
<dbReference type="InterPro" id="IPR000843">
    <property type="entry name" value="HTH_LacI"/>
</dbReference>
<evidence type="ECO:0000313" key="6">
    <source>
        <dbReference type="EMBL" id="CUN72482.1"/>
    </source>
</evidence>
<dbReference type="PANTHER" id="PTHR30146:SF148">
    <property type="entry name" value="HTH-TYPE TRANSCRIPTIONAL REPRESSOR PURR-RELATED"/>
    <property type="match status" value="1"/>
</dbReference>
<dbReference type="PANTHER" id="PTHR30146">
    <property type="entry name" value="LACI-RELATED TRANSCRIPTIONAL REPRESSOR"/>
    <property type="match status" value="1"/>
</dbReference>
<accession>A0A173Z7X0</accession>
<sequence length="341" mass="38878">MGNITLKDIAKKAGVSEATVSLVLNNKSVVNSRTRERVLKCIEEMNYKPNPLARGLALRKSMTIGLVCPDSENPYYGKLMKLLGHYCNQYGYSLVLGVSNNNPDMETRIMENFVDKQYDGIIVLPLNIRKNESRVFTDVKENKIPIVFCTSYYTGFKKDCVLTDYAEGSYQLTRYLLENGHRELWYFVTSDKKLPVAQERISGYRKAYEERGLDVEQDWIVGCDDISVEYGYVKTKQLLQSGRTPDGILALNDYMAYGIKKAIQECGYRIPEDISLAGYDDVFYHLIADKPLTTVHQDLDSMAANTVNLLMQKMNKDFQPKQPVQHLIRPSLVVRKTTKGD</sequence>
<dbReference type="InterPro" id="IPR028082">
    <property type="entry name" value="Peripla_BP_I"/>
</dbReference>
<dbReference type="InterPro" id="IPR046335">
    <property type="entry name" value="LacI/GalR-like_sensor"/>
</dbReference>
<dbReference type="PRINTS" id="PR00036">
    <property type="entry name" value="HTHLACI"/>
</dbReference>
<keyword evidence="4" id="KW-0804">Transcription</keyword>
<organism evidence="6 7">
    <name type="scientific">Faecalicatena contorta</name>
    <dbReference type="NCBI Taxonomy" id="39482"/>
    <lineage>
        <taxon>Bacteria</taxon>
        <taxon>Bacillati</taxon>
        <taxon>Bacillota</taxon>
        <taxon>Clostridia</taxon>
        <taxon>Lachnospirales</taxon>
        <taxon>Lachnospiraceae</taxon>
        <taxon>Faecalicatena</taxon>
    </lineage>
</organism>
<dbReference type="CDD" id="cd06267">
    <property type="entry name" value="PBP1_LacI_sugar_binding-like"/>
    <property type="match status" value="1"/>
</dbReference>
<dbReference type="SUPFAM" id="SSF47413">
    <property type="entry name" value="lambda repressor-like DNA-binding domains"/>
    <property type="match status" value="1"/>
</dbReference>
<proteinExistence type="predicted"/>
<protein>
    <submittedName>
        <fullName evidence="6">Catabolite control protein</fullName>
    </submittedName>
</protein>
<dbReference type="InterPro" id="IPR010982">
    <property type="entry name" value="Lambda_DNA-bd_dom_sf"/>
</dbReference>
<keyword evidence="3" id="KW-0238">DNA-binding</keyword>
<dbReference type="Gene3D" id="1.10.260.40">
    <property type="entry name" value="lambda repressor-like DNA-binding domains"/>
    <property type="match status" value="1"/>
</dbReference>